<name>A0A078AMX2_STYLE</name>
<evidence type="ECO:0000313" key="2">
    <source>
        <dbReference type="Proteomes" id="UP000039865"/>
    </source>
</evidence>
<sequence length="310" mass="37304">MSTMQQTEESFLNYNRIVVKLLQKKSFGILKKRFKICLPENLGQFRFYPRSNQTLENAIQREKLLAFEDDVLFITNNISHSKQVINAIEGLKFEFNPIINKEKLAFHFDHRVQKKYLRQKIAGQMNEISITRYEAILMKKIYRIPMNTKSSAINVASNWYEILKKLVIHQSNQHKVIVIKNYLDNCSSLSGIGENHYIQQHLQQRLKYPFRLIQYIKIQNMTFYHWLTIRKQKIEQQRLFQRQLLAFRIKKSEKEWQIQRYQTITKIKSLKSDMHPEISKQKDFLINKTKFGYWKNGSWIFLKKLFGCLN</sequence>
<reference evidence="1 2" key="1">
    <citation type="submission" date="2014-06" db="EMBL/GenBank/DDBJ databases">
        <authorList>
            <person name="Swart Estienne"/>
        </authorList>
    </citation>
    <scope>NUCLEOTIDE SEQUENCE [LARGE SCALE GENOMIC DNA]</scope>
    <source>
        <strain evidence="1 2">130c</strain>
    </source>
</reference>
<keyword evidence="2" id="KW-1185">Reference proteome</keyword>
<dbReference type="InParanoid" id="A0A078AMX2"/>
<dbReference type="EMBL" id="CCKQ01011705">
    <property type="protein sequence ID" value="CDW83276.1"/>
    <property type="molecule type" value="Genomic_DNA"/>
</dbReference>
<accession>A0A078AMX2</accession>
<gene>
    <name evidence="1" type="primary">Contig11713.g12530</name>
    <name evidence="1" type="ORF">STYLEM_12318</name>
</gene>
<evidence type="ECO:0000313" key="1">
    <source>
        <dbReference type="EMBL" id="CDW83276.1"/>
    </source>
</evidence>
<proteinExistence type="predicted"/>
<organism evidence="1 2">
    <name type="scientific">Stylonychia lemnae</name>
    <name type="common">Ciliate</name>
    <dbReference type="NCBI Taxonomy" id="5949"/>
    <lineage>
        <taxon>Eukaryota</taxon>
        <taxon>Sar</taxon>
        <taxon>Alveolata</taxon>
        <taxon>Ciliophora</taxon>
        <taxon>Intramacronucleata</taxon>
        <taxon>Spirotrichea</taxon>
        <taxon>Stichotrichia</taxon>
        <taxon>Sporadotrichida</taxon>
        <taxon>Oxytrichidae</taxon>
        <taxon>Stylonychinae</taxon>
        <taxon>Stylonychia</taxon>
    </lineage>
</organism>
<protein>
    <submittedName>
        <fullName evidence="1">Uncharacterized protein</fullName>
    </submittedName>
</protein>
<dbReference type="AlphaFoldDB" id="A0A078AMX2"/>
<dbReference type="Proteomes" id="UP000039865">
    <property type="component" value="Unassembled WGS sequence"/>
</dbReference>